<name>A0A0H4PS32_9BACT</name>
<sequence length="107" mass="12329">MRQELISGGVIATEEFAIGYGKVLEASVVFLIIGFTIFFIVKLMNSIKKKAEDPKNNTITTPKNIELLNRMTVLMERQVELWKREAIRILGKIARKIKIAETYFYSF</sequence>
<evidence type="ECO:0000256" key="1">
    <source>
        <dbReference type="SAM" id="Phobius"/>
    </source>
</evidence>
<dbReference type="AlphaFoldDB" id="A0A0H4PS32"/>
<dbReference type="Gene3D" id="1.10.1200.120">
    <property type="entry name" value="Large-conductance mechanosensitive channel, MscL, domain 1"/>
    <property type="match status" value="1"/>
</dbReference>
<accession>A0A0H4PS32</accession>
<dbReference type="SUPFAM" id="SSF81330">
    <property type="entry name" value="Gated mechanosensitive channel"/>
    <property type="match status" value="1"/>
</dbReference>
<protein>
    <submittedName>
        <fullName evidence="2">Mechanosensitive ion channel protein MscL</fullName>
    </submittedName>
</protein>
<dbReference type="STRING" id="320787.CA2015_1647"/>
<organism evidence="2 3">
    <name type="scientific">Cyclobacterium amurskyense</name>
    <dbReference type="NCBI Taxonomy" id="320787"/>
    <lineage>
        <taxon>Bacteria</taxon>
        <taxon>Pseudomonadati</taxon>
        <taxon>Bacteroidota</taxon>
        <taxon>Cytophagia</taxon>
        <taxon>Cytophagales</taxon>
        <taxon>Cyclobacteriaceae</taxon>
        <taxon>Cyclobacterium</taxon>
    </lineage>
</organism>
<reference evidence="2 3" key="1">
    <citation type="submission" date="2015-07" db="EMBL/GenBank/DDBJ databases">
        <authorList>
            <person name="Kim K.M."/>
        </authorList>
    </citation>
    <scope>NUCLEOTIDE SEQUENCE [LARGE SCALE GENOMIC DNA]</scope>
    <source>
        <strain evidence="2 3">KCTC 12363</strain>
    </source>
</reference>
<dbReference type="Proteomes" id="UP000036520">
    <property type="component" value="Chromosome"/>
</dbReference>
<evidence type="ECO:0000313" key="3">
    <source>
        <dbReference type="Proteomes" id="UP000036520"/>
    </source>
</evidence>
<evidence type="ECO:0000313" key="2">
    <source>
        <dbReference type="EMBL" id="AKP51082.1"/>
    </source>
</evidence>
<dbReference type="Pfam" id="PF01741">
    <property type="entry name" value="MscL"/>
    <property type="match status" value="1"/>
</dbReference>
<feature type="transmembrane region" description="Helical" evidence="1">
    <location>
        <begin position="23"/>
        <end position="41"/>
    </location>
</feature>
<proteinExistence type="predicted"/>
<dbReference type="KEGG" id="camu:CA2015_1647"/>
<keyword evidence="1" id="KW-1133">Transmembrane helix</keyword>
<dbReference type="EMBL" id="CP012040">
    <property type="protein sequence ID" value="AKP51082.1"/>
    <property type="molecule type" value="Genomic_DNA"/>
</dbReference>
<keyword evidence="1" id="KW-0472">Membrane</keyword>
<dbReference type="InterPro" id="IPR036019">
    <property type="entry name" value="MscL_channel"/>
</dbReference>
<keyword evidence="3" id="KW-1185">Reference proteome</keyword>
<keyword evidence="1" id="KW-0812">Transmembrane</keyword>
<dbReference type="InterPro" id="IPR037673">
    <property type="entry name" value="MSC/AndL"/>
</dbReference>
<gene>
    <name evidence="2" type="ORF">CA2015_1647</name>
</gene>